<dbReference type="InterPro" id="IPR012951">
    <property type="entry name" value="BBE"/>
</dbReference>
<dbReference type="InterPro" id="IPR006094">
    <property type="entry name" value="Oxid_FAD_bind_N"/>
</dbReference>
<dbReference type="PANTHER" id="PTHR13878">
    <property type="entry name" value="GULONOLACTONE OXIDASE"/>
    <property type="match status" value="1"/>
</dbReference>
<evidence type="ECO:0000259" key="3">
    <source>
        <dbReference type="PROSITE" id="PS51387"/>
    </source>
</evidence>
<dbReference type="AlphaFoldDB" id="A0A439CZV7"/>
<name>A0A439CZV7_9PEZI</name>
<dbReference type="SUPFAM" id="SSF56176">
    <property type="entry name" value="FAD-binding/transporter-associated domain-like"/>
    <property type="match status" value="1"/>
</dbReference>
<sequence length="561" mass="61123">MSPLPPPPPSSFLCLFRSDIWQKLNETVGGSLVSTVPLASVCHTNGSYARFYDDAACSALKQQFDYSEIHFKTPAAIMPAWFQESCNPFSPTSQPCELGNYASYSINISSPQQVIDGLKFSKAYNVRLVIKNTGHDGTGKSTGKGALSLWTHNLKNISIIDRYISGHFQGPAIRLGAGVIGLEAHEAANAAGYRVVGGNCPSVGIVGGYTQGGGHSSMSNLYGLAADNILEWEVVTATGEHLVATPEENSDLYWALSGGGGGTYAVVLGMTSRLHEDGLVGGGYLSFDDTTIGNDKFWEAVAQFNSRLPSISDHGGVTVAYSLTNHAFAIYNLFADGQGADAVRDILNPYLSDLDQLGVAYNVSTHESLSFLEQLRRDYGPFPDGPFTTTAILGGRLIPRGVVLNTKSNTALTQVLRDITRSSDYAMLMQSIDVRFNSSSLPIRPVAANAVLPAWRSTIIQAIFTVPWDWSVPRSEMEKREKYVSEYVTPALQAVTPGSGSYMNEGNFRQPEWQKQFFGVNYDRLLHIKQKYDPDHLFYAPRSVGSEFWEEDGAGRLCKVN</sequence>
<gene>
    <name evidence="4" type="ORF">EKO27_g7560</name>
</gene>
<organism evidence="4 5">
    <name type="scientific">Xylaria grammica</name>
    <dbReference type="NCBI Taxonomy" id="363999"/>
    <lineage>
        <taxon>Eukaryota</taxon>
        <taxon>Fungi</taxon>
        <taxon>Dikarya</taxon>
        <taxon>Ascomycota</taxon>
        <taxon>Pezizomycotina</taxon>
        <taxon>Sordariomycetes</taxon>
        <taxon>Xylariomycetidae</taxon>
        <taxon>Xylariales</taxon>
        <taxon>Xylariaceae</taxon>
        <taxon>Xylaria</taxon>
    </lineage>
</organism>
<dbReference type="PANTHER" id="PTHR13878:SF91">
    <property type="entry name" value="FAD BINDING DOMAIN PROTEIN (AFU_ORTHOLOGUE AFUA_6G12070)-RELATED"/>
    <property type="match status" value="1"/>
</dbReference>
<proteinExistence type="inferred from homology"/>
<dbReference type="Gene3D" id="3.30.465.10">
    <property type="match status" value="2"/>
</dbReference>
<dbReference type="Pfam" id="PF01565">
    <property type="entry name" value="FAD_binding_4"/>
    <property type="match status" value="1"/>
</dbReference>
<dbReference type="Pfam" id="PF08031">
    <property type="entry name" value="BBE"/>
    <property type="match status" value="1"/>
</dbReference>
<comment type="similarity">
    <text evidence="1">Belongs to the oxygen-dependent FAD-linked oxidoreductase family.</text>
</comment>
<dbReference type="STRING" id="363999.A0A439CZV7"/>
<accession>A0A439CZV7</accession>
<dbReference type="GO" id="GO:0016491">
    <property type="term" value="F:oxidoreductase activity"/>
    <property type="evidence" value="ECO:0007669"/>
    <property type="project" value="UniProtKB-KW"/>
</dbReference>
<dbReference type="InterPro" id="IPR016166">
    <property type="entry name" value="FAD-bd_PCMH"/>
</dbReference>
<dbReference type="InterPro" id="IPR036318">
    <property type="entry name" value="FAD-bd_PCMH-like_sf"/>
</dbReference>
<protein>
    <recommendedName>
        <fullName evidence="3">FAD-binding PCMH-type domain-containing protein</fullName>
    </recommendedName>
</protein>
<comment type="caution">
    <text evidence="4">The sequence shown here is derived from an EMBL/GenBank/DDBJ whole genome shotgun (WGS) entry which is preliminary data.</text>
</comment>
<dbReference type="Proteomes" id="UP000286045">
    <property type="component" value="Unassembled WGS sequence"/>
</dbReference>
<dbReference type="EMBL" id="RYZI01000252">
    <property type="protein sequence ID" value="RWA07531.1"/>
    <property type="molecule type" value="Genomic_DNA"/>
</dbReference>
<feature type="domain" description="FAD-binding PCMH-type" evidence="3">
    <location>
        <begin position="98"/>
        <end position="277"/>
    </location>
</feature>
<dbReference type="InterPro" id="IPR016169">
    <property type="entry name" value="FAD-bd_PCMH_sub2"/>
</dbReference>
<evidence type="ECO:0000256" key="2">
    <source>
        <dbReference type="ARBA" id="ARBA00023002"/>
    </source>
</evidence>
<reference evidence="4 5" key="1">
    <citation type="submission" date="2018-12" db="EMBL/GenBank/DDBJ databases">
        <title>Draft genome sequence of Xylaria grammica IHI A82.</title>
        <authorList>
            <person name="Buettner E."/>
            <person name="Kellner H."/>
        </authorList>
    </citation>
    <scope>NUCLEOTIDE SEQUENCE [LARGE SCALE GENOMIC DNA]</scope>
    <source>
        <strain evidence="4 5">IHI A82</strain>
    </source>
</reference>
<evidence type="ECO:0000313" key="5">
    <source>
        <dbReference type="Proteomes" id="UP000286045"/>
    </source>
</evidence>
<keyword evidence="5" id="KW-1185">Reference proteome</keyword>
<keyword evidence="2" id="KW-0560">Oxidoreductase</keyword>
<dbReference type="InterPro" id="IPR050432">
    <property type="entry name" value="FAD-linked_Oxidoreductases_BP"/>
</dbReference>
<dbReference type="PROSITE" id="PS51387">
    <property type="entry name" value="FAD_PCMH"/>
    <property type="match status" value="1"/>
</dbReference>
<evidence type="ECO:0000313" key="4">
    <source>
        <dbReference type="EMBL" id="RWA07531.1"/>
    </source>
</evidence>
<dbReference type="GO" id="GO:0071949">
    <property type="term" value="F:FAD binding"/>
    <property type="evidence" value="ECO:0007669"/>
    <property type="project" value="InterPro"/>
</dbReference>
<evidence type="ECO:0000256" key="1">
    <source>
        <dbReference type="ARBA" id="ARBA00005466"/>
    </source>
</evidence>